<dbReference type="PRINTS" id="PR00455">
    <property type="entry name" value="HTHTETR"/>
</dbReference>
<dbReference type="InterPro" id="IPR011075">
    <property type="entry name" value="TetR_C"/>
</dbReference>
<dbReference type="Pfam" id="PF00440">
    <property type="entry name" value="TetR_N"/>
    <property type="match status" value="1"/>
</dbReference>
<evidence type="ECO:0000313" key="7">
    <source>
        <dbReference type="EMBL" id="MFB9523683.1"/>
    </source>
</evidence>
<feature type="compositionally biased region" description="Basic and acidic residues" evidence="5">
    <location>
        <begin position="1"/>
        <end position="15"/>
    </location>
</feature>
<gene>
    <name evidence="7" type="ORF">ACFFTU_27435</name>
</gene>
<keyword evidence="8" id="KW-1185">Reference proteome</keyword>
<sequence>MTIHSDADRDPRHGDAAPSAQSEPSGPSGQQADRGPGRAGHPRHATPLHPTGPVDLTEPLESRAPARPTGAPGAVRGRPRDAALDRALLEATLEVLYEKGYGGLTTSAVAKRAGVSTATLYRRWKSKDDLVVGTAVRWAHDLGPGEDTGTLSGDLTALLTDKARTLDGPGGRLLHVLIGESAHNRALARVLDDAVVQPVRDRAGALIERAVGRAEIPPVADPHVLADLVVGAMVSRVFLTPRPRPAETRAPEAPARAGEAMIAELLPFLLRALGAPDHRPAHGTGT</sequence>
<proteinExistence type="predicted"/>
<evidence type="ECO:0000256" key="5">
    <source>
        <dbReference type="SAM" id="MobiDB-lite"/>
    </source>
</evidence>
<accession>A0ABV5PKD5</accession>
<dbReference type="PROSITE" id="PS01081">
    <property type="entry name" value="HTH_TETR_1"/>
    <property type="match status" value="1"/>
</dbReference>
<comment type="caution">
    <text evidence="7">The sequence shown here is derived from an EMBL/GenBank/DDBJ whole genome shotgun (WGS) entry which is preliminary data.</text>
</comment>
<feature type="region of interest" description="Disordered" evidence="5">
    <location>
        <begin position="1"/>
        <end position="79"/>
    </location>
</feature>
<keyword evidence="3" id="KW-0804">Transcription</keyword>
<evidence type="ECO:0000256" key="3">
    <source>
        <dbReference type="ARBA" id="ARBA00023163"/>
    </source>
</evidence>
<dbReference type="EMBL" id="JBHMCR010000019">
    <property type="protein sequence ID" value="MFB9523683.1"/>
    <property type="molecule type" value="Genomic_DNA"/>
</dbReference>
<dbReference type="InterPro" id="IPR009057">
    <property type="entry name" value="Homeodomain-like_sf"/>
</dbReference>
<dbReference type="Proteomes" id="UP001589718">
    <property type="component" value="Unassembled WGS sequence"/>
</dbReference>
<dbReference type="SUPFAM" id="SSF48498">
    <property type="entry name" value="Tetracyclin repressor-like, C-terminal domain"/>
    <property type="match status" value="1"/>
</dbReference>
<evidence type="ECO:0000256" key="4">
    <source>
        <dbReference type="PROSITE-ProRule" id="PRU00335"/>
    </source>
</evidence>
<dbReference type="PANTHER" id="PTHR30055:SF148">
    <property type="entry name" value="TETR-FAMILY TRANSCRIPTIONAL REGULATOR"/>
    <property type="match status" value="1"/>
</dbReference>
<evidence type="ECO:0000313" key="8">
    <source>
        <dbReference type="Proteomes" id="UP001589718"/>
    </source>
</evidence>
<dbReference type="SUPFAM" id="SSF46689">
    <property type="entry name" value="Homeodomain-like"/>
    <property type="match status" value="1"/>
</dbReference>
<dbReference type="Gene3D" id="1.10.357.10">
    <property type="entry name" value="Tetracycline Repressor, domain 2"/>
    <property type="match status" value="1"/>
</dbReference>
<dbReference type="PROSITE" id="PS50977">
    <property type="entry name" value="HTH_TETR_2"/>
    <property type="match status" value="1"/>
</dbReference>
<feature type="compositionally biased region" description="Low complexity" evidence="5">
    <location>
        <begin position="63"/>
        <end position="76"/>
    </location>
</feature>
<keyword evidence="1" id="KW-0805">Transcription regulation</keyword>
<dbReference type="PANTHER" id="PTHR30055">
    <property type="entry name" value="HTH-TYPE TRANSCRIPTIONAL REGULATOR RUTR"/>
    <property type="match status" value="1"/>
</dbReference>
<dbReference type="InterPro" id="IPR001647">
    <property type="entry name" value="HTH_TetR"/>
</dbReference>
<organism evidence="7 8">
    <name type="scientific">Streptomyces cremeus</name>
    <dbReference type="NCBI Taxonomy" id="66881"/>
    <lineage>
        <taxon>Bacteria</taxon>
        <taxon>Bacillati</taxon>
        <taxon>Actinomycetota</taxon>
        <taxon>Actinomycetes</taxon>
        <taxon>Kitasatosporales</taxon>
        <taxon>Streptomycetaceae</taxon>
        <taxon>Streptomyces</taxon>
    </lineage>
</organism>
<protein>
    <submittedName>
        <fullName evidence="7">TetR/AcrR family transcriptional regulator</fullName>
    </submittedName>
</protein>
<dbReference type="InterPro" id="IPR023772">
    <property type="entry name" value="DNA-bd_HTH_TetR-type_CS"/>
</dbReference>
<name>A0ABV5PKD5_STRCM</name>
<dbReference type="InterPro" id="IPR036271">
    <property type="entry name" value="Tet_transcr_reg_TetR-rel_C_sf"/>
</dbReference>
<evidence type="ECO:0000256" key="1">
    <source>
        <dbReference type="ARBA" id="ARBA00023015"/>
    </source>
</evidence>
<feature type="compositionally biased region" description="Polar residues" evidence="5">
    <location>
        <begin position="19"/>
        <end position="31"/>
    </location>
</feature>
<evidence type="ECO:0000259" key="6">
    <source>
        <dbReference type="PROSITE" id="PS50977"/>
    </source>
</evidence>
<dbReference type="RefSeq" id="WP_345218968.1">
    <property type="nucleotide sequence ID" value="NZ_BAAAXE010000001.1"/>
</dbReference>
<dbReference type="InterPro" id="IPR050109">
    <property type="entry name" value="HTH-type_TetR-like_transc_reg"/>
</dbReference>
<keyword evidence="2 4" id="KW-0238">DNA-binding</keyword>
<feature type="domain" description="HTH tetR-type" evidence="6">
    <location>
        <begin position="82"/>
        <end position="142"/>
    </location>
</feature>
<feature type="DNA-binding region" description="H-T-H motif" evidence="4">
    <location>
        <begin position="105"/>
        <end position="124"/>
    </location>
</feature>
<dbReference type="Gene3D" id="1.10.10.60">
    <property type="entry name" value="Homeodomain-like"/>
    <property type="match status" value="1"/>
</dbReference>
<reference evidence="7 8" key="1">
    <citation type="submission" date="2024-09" db="EMBL/GenBank/DDBJ databases">
        <authorList>
            <person name="Sun Q."/>
            <person name="Mori K."/>
        </authorList>
    </citation>
    <scope>NUCLEOTIDE SEQUENCE [LARGE SCALE GENOMIC DNA]</scope>
    <source>
        <strain evidence="7 8">JCM 4362</strain>
    </source>
</reference>
<evidence type="ECO:0000256" key="2">
    <source>
        <dbReference type="ARBA" id="ARBA00023125"/>
    </source>
</evidence>
<dbReference type="Pfam" id="PF16859">
    <property type="entry name" value="TetR_C_11"/>
    <property type="match status" value="1"/>
</dbReference>